<evidence type="ECO:0000313" key="3">
    <source>
        <dbReference type="Proteomes" id="UP000235672"/>
    </source>
</evidence>
<keyword evidence="3" id="KW-1185">Reference proteome</keyword>
<gene>
    <name evidence="2" type="ORF">NA56DRAFT_242974</name>
</gene>
<feature type="region of interest" description="Disordered" evidence="1">
    <location>
        <begin position="69"/>
        <end position="143"/>
    </location>
</feature>
<dbReference type="AlphaFoldDB" id="A0A2J6PWK4"/>
<dbReference type="EMBL" id="KZ613494">
    <property type="protein sequence ID" value="PMD18399.1"/>
    <property type="molecule type" value="Genomic_DNA"/>
</dbReference>
<accession>A0A2J6PWK4</accession>
<protein>
    <submittedName>
        <fullName evidence="2">Uncharacterized protein</fullName>
    </submittedName>
</protein>
<feature type="compositionally biased region" description="Low complexity" evidence="1">
    <location>
        <begin position="70"/>
        <end position="95"/>
    </location>
</feature>
<feature type="compositionally biased region" description="Low complexity" evidence="1">
    <location>
        <begin position="112"/>
        <end position="126"/>
    </location>
</feature>
<dbReference type="Proteomes" id="UP000235672">
    <property type="component" value="Unassembled WGS sequence"/>
</dbReference>
<proteinExistence type="predicted"/>
<sequence length="198" mass="22631">MEYPLGPHQEYWNTDPHNPNQRPRLLLLLPLLFKIPITKLRLQIQNASKLTLARKTTLINIHSTVRINPQAHQHQHQQQQQKLSLFSSSASQSKLNPSKPLQHFPLSPPLSTPSLSHLQTPTTSTPQIPYSIPQPNRHHPDPCRSHPTILSTPYSPLAYIPTVTRDILWFPGGWGGFLQFLPCLDYDRALNEVFEVSR</sequence>
<reference evidence="2 3" key="1">
    <citation type="submission" date="2016-05" db="EMBL/GenBank/DDBJ databases">
        <title>A degradative enzymes factory behind the ericoid mycorrhizal symbiosis.</title>
        <authorList>
            <consortium name="DOE Joint Genome Institute"/>
            <person name="Martino E."/>
            <person name="Morin E."/>
            <person name="Grelet G."/>
            <person name="Kuo A."/>
            <person name="Kohler A."/>
            <person name="Daghino S."/>
            <person name="Barry K."/>
            <person name="Choi C."/>
            <person name="Cichocki N."/>
            <person name="Clum A."/>
            <person name="Copeland A."/>
            <person name="Hainaut M."/>
            <person name="Haridas S."/>
            <person name="Labutti K."/>
            <person name="Lindquist E."/>
            <person name="Lipzen A."/>
            <person name="Khouja H.-R."/>
            <person name="Murat C."/>
            <person name="Ohm R."/>
            <person name="Olson A."/>
            <person name="Spatafora J."/>
            <person name="Veneault-Fourrey C."/>
            <person name="Henrissat B."/>
            <person name="Grigoriev I."/>
            <person name="Martin F."/>
            <person name="Perotto S."/>
        </authorList>
    </citation>
    <scope>NUCLEOTIDE SEQUENCE [LARGE SCALE GENOMIC DNA]</scope>
    <source>
        <strain evidence="2 3">UAMH 7357</strain>
    </source>
</reference>
<organism evidence="2 3">
    <name type="scientific">Hyaloscypha hepaticicola</name>
    <dbReference type="NCBI Taxonomy" id="2082293"/>
    <lineage>
        <taxon>Eukaryota</taxon>
        <taxon>Fungi</taxon>
        <taxon>Dikarya</taxon>
        <taxon>Ascomycota</taxon>
        <taxon>Pezizomycotina</taxon>
        <taxon>Leotiomycetes</taxon>
        <taxon>Helotiales</taxon>
        <taxon>Hyaloscyphaceae</taxon>
        <taxon>Hyaloscypha</taxon>
    </lineage>
</organism>
<evidence type="ECO:0000313" key="2">
    <source>
        <dbReference type="EMBL" id="PMD18399.1"/>
    </source>
</evidence>
<name>A0A2J6PWK4_9HELO</name>
<evidence type="ECO:0000256" key="1">
    <source>
        <dbReference type="SAM" id="MobiDB-lite"/>
    </source>
</evidence>